<reference evidence="1" key="1">
    <citation type="journal article" date="2015" name="Nature">
        <title>Complex archaea that bridge the gap between prokaryotes and eukaryotes.</title>
        <authorList>
            <person name="Spang A."/>
            <person name="Saw J.H."/>
            <person name="Jorgensen S.L."/>
            <person name="Zaremba-Niedzwiedzka K."/>
            <person name="Martijn J."/>
            <person name="Lind A.E."/>
            <person name="van Eijk R."/>
            <person name="Schleper C."/>
            <person name="Guy L."/>
            <person name="Ettema T.J."/>
        </authorList>
    </citation>
    <scope>NUCLEOTIDE SEQUENCE</scope>
</reference>
<dbReference type="EMBL" id="LAZR01056377">
    <property type="protein sequence ID" value="KKK74315.1"/>
    <property type="molecule type" value="Genomic_DNA"/>
</dbReference>
<accession>A0A0F8YKR0</accession>
<dbReference type="AlphaFoldDB" id="A0A0F8YKR0"/>
<sequence>MDGNSVGTPVSVSSLGDQPKLVLVYDMPVSVSGTTGVEYQIRDFTINYTDEATVLKGVPNDIFLASGIKNDITYTTMYVATSSGINQLAYANTLVSGSPTNFFTYGTSNAGMDYGVLHGNVINTAVVEAEANAFLDASLVYVGNSRYALRGWEKIKDREGGTGT</sequence>
<name>A0A0F8YKR0_9ZZZZ</name>
<protein>
    <submittedName>
        <fullName evidence="1">Uncharacterized protein</fullName>
    </submittedName>
</protein>
<organism evidence="1">
    <name type="scientific">marine sediment metagenome</name>
    <dbReference type="NCBI Taxonomy" id="412755"/>
    <lineage>
        <taxon>unclassified sequences</taxon>
        <taxon>metagenomes</taxon>
        <taxon>ecological metagenomes</taxon>
    </lineage>
</organism>
<gene>
    <name evidence="1" type="ORF">LCGC14_2885030</name>
</gene>
<evidence type="ECO:0000313" key="1">
    <source>
        <dbReference type="EMBL" id="KKK74315.1"/>
    </source>
</evidence>
<comment type="caution">
    <text evidence="1">The sequence shown here is derived from an EMBL/GenBank/DDBJ whole genome shotgun (WGS) entry which is preliminary data.</text>
</comment>
<feature type="non-terminal residue" evidence="1">
    <location>
        <position position="164"/>
    </location>
</feature>
<proteinExistence type="predicted"/>